<dbReference type="AlphaFoldDB" id="A0AAJ7VWZ4"/>
<evidence type="ECO:0000313" key="3">
    <source>
        <dbReference type="RefSeq" id="XP_024936200.1"/>
    </source>
</evidence>
<dbReference type="GeneID" id="107263062"/>
<dbReference type="PRINTS" id="PR00633">
    <property type="entry name" value="RCCNDNSATION"/>
</dbReference>
<dbReference type="PANTHER" id="PTHR46849:SF1">
    <property type="entry name" value="RCC1 DOMAIN-CONTAINING PROTEIN 1"/>
    <property type="match status" value="1"/>
</dbReference>
<accession>A0AAJ7VWZ4</accession>
<evidence type="ECO:0000313" key="4">
    <source>
        <dbReference type="RefSeq" id="XP_024936201.1"/>
    </source>
</evidence>
<dbReference type="InterPro" id="IPR000408">
    <property type="entry name" value="Reg_chr_condens"/>
</dbReference>
<feature type="repeat" description="RCC1" evidence="1">
    <location>
        <begin position="237"/>
        <end position="296"/>
    </location>
</feature>
<dbReference type="Proteomes" id="UP000694920">
    <property type="component" value="Unplaced"/>
</dbReference>
<dbReference type="Pfam" id="PF00415">
    <property type="entry name" value="RCC1"/>
    <property type="match status" value="2"/>
</dbReference>
<protein>
    <submittedName>
        <fullName evidence="3 4">RCC1 domain-containing protein 1 isoform X1</fullName>
    </submittedName>
</protein>
<reference evidence="3 4" key="1">
    <citation type="submission" date="2025-04" db="UniProtKB">
        <authorList>
            <consortium name="RefSeq"/>
        </authorList>
    </citation>
    <scope>IDENTIFICATION</scope>
</reference>
<dbReference type="PANTHER" id="PTHR46849">
    <property type="entry name" value="RCC1 DOMAIN-CONTAINING PROTEIN 1"/>
    <property type="match status" value="1"/>
</dbReference>
<dbReference type="InterPro" id="IPR009091">
    <property type="entry name" value="RCC1/BLIP-II"/>
</dbReference>
<sequence>MTLYYAGFNGSPMFSHGDTVITITEKFTKITFQGITGLEIGWNYFLLWRDTNLYITEMASGDDSSTKKELQLLEIPEDSSWCKRAVAGKEYVVILSSRNDVWRYNIYERLWRKVQNFIPTNEDSEPEYTIEISHGGSTVVALTNLVIYVLGRIFNIPMLANVPKRVKFVDVACGFDHTILLTDNGEIYSMGMGTRGQLGHGDLEDCDNPKIIEALAGLKVVQISAAGWHSAVVTDQGDLYTWGWNTIGELGIDTEDTKIFATPTIVDFKDGLGEILDSTVKKVQCGNVFTICLLDNGSLWGAGSNKYGQLGQSRNELISSKIFVKLKIDFDEKSVRDIKCHEWGSLVSTD</sequence>
<dbReference type="SUPFAM" id="SSF50985">
    <property type="entry name" value="RCC1/BLIP-II"/>
    <property type="match status" value="1"/>
</dbReference>
<dbReference type="RefSeq" id="XP_024936201.1">
    <property type="nucleotide sequence ID" value="XM_025080433.1"/>
</dbReference>
<proteinExistence type="predicted"/>
<dbReference type="Gene3D" id="2.130.10.30">
    <property type="entry name" value="Regulator of chromosome condensation 1/beta-lactamase-inhibitor protein II"/>
    <property type="match status" value="1"/>
</dbReference>
<evidence type="ECO:0000256" key="1">
    <source>
        <dbReference type="PROSITE-ProRule" id="PRU00235"/>
    </source>
</evidence>
<name>A0AAJ7VWZ4_CEPCN</name>
<dbReference type="PROSITE" id="PS50012">
    <property type="entry name" value="RCC1_3"/>
    <property type="match status" value="2"/>
</dbReference>
<feature type="repeat" description="RCC1" evidence="1">
    <location>
        <begin position="185"/>
        <end position="236"/>
    </location>
</feature>
<keyword evidence="2" id="KW-1185">Reference proteome</keyword>
<dbReference type="RefSeq" id="XP_024936200.1">
    <property type="nucleotide sequence ID" value="XM_025080432.1"/>
</dbReference>
<evidence type="ECO:0000313" key="2">
    <source>
        <dbReference type="Proteomes" id="UP000694920"/>
    </source>
</evidence>
<organism evidence="2 4">
    <name type="scientific">Cephus cinctus</name>
    <name type="common">Wheat stem sawfly</name>
    <dbReference type="NCBI Taxonomy" id="211228"/>
    <lineage>
        <taxon>Eukaryota</taxon>
        <taxon>Metazoa</taxon>
        <taxon>Ecdysozoa</taxon>
        <taxon>Arthropoda</taxon>
        <taxon>Hexapoda</taxon>
        <taxon>Insecta</taxon>
        <taxon>Pterygota</taxon>
        <taxon>Neoptera</taxon>
        <taxon>Endopterygota</taxon>
        <taxon>Hymenoptera</taxon>
        <taxon>Cephoidea</taxon>
        <taxon>Cephidae</taxon>
        <taxon>Cephus</taxon>
    </lineage>
</organism>
<dbReference type="InterPro" id="IPR052830">
    <property type="entry name" value="RCC1_domain-containing"/>
</dbReference>
<gene>
    <name evidence="3 4" type="primary">LOC107263062</name>
</gene>
<dbReference type="PROSITE" id="PS00626">
    <property type="entry name" value="RCC1_2"/>
    <property type="match status" value="1"/>
</dbReference>